<dbReference type="InterPro" id="IPR050968">
    <property type="entry name" value="Cytochrome_c_oxidase_bac_sub4"/>
</dbReference>
<accession>A0A4R6M816</accession>
<evidence type="ECO:0000256" key="13">
    <source>
        <dbReference type="ARBA" id="ARBA00030071"/>
    </source>
</evidence>
<dbReference type="PANTHER" id="PTHR36835">
    <property type="entry name" value="CYTOCHROME BO(3) UBIQUINOL OXIDASE SUBUNIT 4"/>
    <property type="match status" value="1"/>
</dbReference>
<dbReference type="NCBIfam" id="TIGR02847">
    <property type="entry name" value="CyoD"/>
    <property type="match status" value="1"/>
</dbReference>
<evidence type="ECO:0000256" key="16">
    <source>
        <dbReference type="ARBA" id="ARBA00032185"/>
    </source>
</evidence>
<sequence length="108" mass="12185">MSQHDHDSHDAHGSVSSYVVGFVLSVVLTVIPFWAVMTSAFDRATLFAVIVVTAVVQIFVHLKYFLHLNFTKEGKLDTLSFIFTAIIIVMVVALSIWIIYESVLMMMY</sequence>
<protein>
    <recommendedName>
        <fullName evidence="4">Cytochrome bo(3) ubiquinol oxidase subunit 4</fullName>
    </recommendedName>
    <alternativeName>
        <fullName evidence="16">Cytochrome o ubiquinol oxidase subunit 4</fullName>
    </alternativeName>
    <alternativeName>
        <fullName evidence="13">Oxidase bo(3) subunit 4</fullName>
    </alternativeName>
    <alternativeName>
        <fullName evidence="14">Ubiquinol oxidase polypeptide IV</fullName>
    </alternativeName>
    <alternativeName>
        <fullName evidence="15">Ubiquinol oxidase subunit 4</fullName>
    </alternativeName>
</protein>
<feature type="transmembrane region" description="Helical" evidence="17">
    <location>
        <begin position="15"/>
        <end position="37"/>
    </location>
</feature>
<evidence type="ECO:0000256" key="2">
    <source>
        <dbReference type="ARBA" id="ARBA00008079"/>
    </source>
</evidence>
<evidence type="ECO:0000313" key="19">
    <source>
        <dbReference type="Proteomes" id="UP000294656"/>
    </source>
</evidence>
<dbReference type="GO" id="GO:0015078">
    <property type="term" value="F:proton transmembrane transporter activity"/>
    <property type="evidence" value="ECO:0007669"/>
    <property type="project" value="TreeGrafter"/>
</dbReference>
<dbReference type="RefSeq" id="WP_133503891.1">
    <property type="nucleotide sequence ID" value="NZ_SNXC01000012.1"/>
</dbReference>
<keyword evidence="8" id="KW-0249">Electron transport</keyword>
<dbReference type="GO" id="GO:0009319">
    <property type="term" value="C:cytochrome o ubiquinol oxidase complex"/>
    <property type="evidence" value="ECO:0007669"/>
    <property type="project" value="TreeGrafter"/>
</dbReference>
<evidence type="ECO:0000256" key="8">
    <source>
        <dbReference type="ARBA" id="ARBA00022982"/>
    </source>
</evidence>
<evidence type="ECO:0000256" key="17">
    <source>
        <dbReference type="SAM" id="Phobius"/>
    </source>
</evidence>
<gene>
    <name evidence="18" type="ORF">DFP79_2123</name>
</gene>
<name>A0A4R6M816_9GAMM</name>
<evidence type="ECO:0000256" key="7">
    <source>
        <dbReference type="ARBA" id="ARBA00022692"/>
    </source>
</evidence>
<comment type="similarity">
    <text evidence="2">Belongs to the cytochrome c oxidase bacterial subunit 4 family.</text>
</comment>
<keyword evidence="11 17" id="KW-0472">Membrane</keyword>
<dbReference type="EMBL" id="SNXC01000012">
    <property type="protein sequence ID" value="TDO97306.1"/>
    <property type="molecule type" value="Genomic_DNA"/>
</dbReference>
<dbReference type="Proteomes" id="UP000294656">
    <property type="component" value="Unassembled WGS sequence"/>
</dbReference>
<dbReference type="GO" id="GO:0009486">
    <property type="term" value="F:cytochrome bo3 ubiquinol oxidase activity"/>
    <property type="evidence" value="ECO:0007669"/>
    <property type="project" value="InterPro"/>
</dbReference>
<proteinExistence type="inferred from homology"/>
<evidence type="ECO:0000256" key="1">
    <source>
        <dbReference type="ARBA" id="ARBA00004651"/>
    </source>
</evidence>
<dbReference type="GO" id="GO:0015990">
    <property type="term" value="P:electron transport coupled proton transport"/>
    <property type="evidence" value="ECO:0007669"/>
    <property type="project" value="InterPro"/>
</dbReference>
<feature type="transmembrane region" description="Helical" evidence="17">
    <location>
        <begin position="44"/>
        <end position="66"/>
    </location>
</feature>
<organism evidence="18 19">
    <name type="scientific">Marinomonas balearica</name>
    <dbReference type="NCBI Taxonomy" id="491947"/>
    <lineage>
        <taxon>Bacteria</taxon>
        <taxon>Pseudomonadati</taxon>
        <taxon>Pseudomonadota</taxon>
        <taxon>Gammaproteobacteria</taxon>
        <taxon>Oceanospirillales</taxon>
        <taxon>Oceanospirillaceae</taxon>
        <taxon>Marinomonas</taxon>
    </lineage>
</organism>
<evidence type="ECO:0000256" key="11">
    <source>
        <dbReference type="ARBA" id="ARBA00023136"/>
    </source>
</evidence>
<dbReference type="InterPro" id="IPR005171">
    <property type="entry name" value="Cyt_c_oxidase_su4_prok"/>
</dbReference>
<dbReference type="GO" id="GO:0005886">
    <property type="term" value="C:plasma membrane"/>
    <property type="evidence" value="ECO:0007669"/>
    <property type="project" value="UniProtKB-SubCell"/>
</dbReference>
<evidence type="ECO:0000256" key="10">
    <source>
        <dbReference type="ARBA" id="ARBA00023002"/>
    </source>
</evidence>
<dbReference type="PANTHER" id="PTHR36835:SF1">
    <property type="entry name" value="CYTOCHROME BO(3) UBIQUINOL OXIDASE SUBUNIT 4"/>
    <property type="match status" value="1"/>
</dbReference>
<evidence type="ECO:0000256" key="9">
    <source>
        <dbReference type="ARBA" id="ARBA00022989"/>
    </source>
</evidence>
<comment type="caution">
    <text evidence="18">The sequence shown here is derived from an EMBL/GenBank/DDBJ whole genome shotgun (WGS) entry which is preliminary data.</text>
</comment>
<dbReference type="Pfam" id="PF03626">
    <property type="entry name" value="COX4_pro"/>
    <property type="match status" value="1"/>
</dbReference>
<comment type="subcellular location">
    <subcellularLocation>
        <location evidence="1">Cell membrane</location>
        <topology evidence="1">Multi-pass membrane protein</topology>
    </subcellularLocation>
</comment>
<keyword evidence="6" id="KW-1003">Cell membrane</keyword>
<dbReference type="GO" id="GO:0019646">
    <property type="term" value="P:aerobic electron transport chain"/>
    <property type="evidence" value="ECO:0007669"/>
    <property type="project" value="TreeGrafter"/>
</dbReference>
<keyword evidence="9 17" id="KW-1133">Transmembrane helix</keyword>
<keyword evidence="19" id="KW-1185">Reference proteome</keyword>
<evidence type="ECO:0000256" key="4">
    <source>
        <dbReference type="ARBA" id="ARBA00014689"/>
    </source>
</evidence>
<keyword evidence="10" id="KW-0560">Oxidoreductase</keyword>
<evidence type="ECO:0000313" key="18">
    <source>
        <dbReference type="EMBL" id="TDO97306.1"/>
    </source>
</evidence>
<evidence type="ECO:0000256" key="12">
    <source>
        <dbReference type="ARBA" id="ARBA00025694"/>
    </source>
</evidence>
<keyword evidence="7 17" id="KW-0812">Transmembrane</keyword>
<comment type="subunit">
    <text evidence="3">Heterooctamer of two A chains, two B chains, two C chains and two D chains.</text>
</comment>
<dbReference type="OrthoDB" id="2375888at2"/>
<feature type="transmembrane region" description="Helical" evidence="17">
    <location>
        <begin position="78"/>
        <end position="100"/>
    </location>
</feature>
<evidence type="ECO:0000256" key="14">
    <source>
        <dbReference type="ARBA" id="ARBA00030211"/>
    </source>
</evidence>
<reference evidence="18 19" key="1">
    <citation type="submission" date="2019-03" db="EMBL/GenBank/DDBJ databases">
        <title>Genomic Encyclopedia of Type Strains, Phase III (KMG-III): the genomes of soil and plant-associated and newly described type strains.</title>
        <authorList>
            <person name="Whitman W."/>
        </authorList>
    </citation>
    <scope>NUCLEOTIDE SEQUENCE [LARGE SCALE GENOMIC DNA]</scope>
    <source>
        <strain evidence="18 19">CECT 7378</strain>
    </source>
</reference>
<evidence type="ECO:0000256" key="3">
    <source>
        <dbReference type="ARBA" id="ARBA00011700"/>
    </source>
</evidence>
<evidence type="ECO:0000256" key="15">
    <source>
        <dbReference type="ARBA" id="ARBA00031887"/>
    </source>
</evidence>
<evidence type="ECO:0000256" key="6">
    <source>
        <dbReference type="ARBA" id="ARBA00022475"/>
    </source>
</evidence>
<dbReference type="AlphaFoldDB" id="A0A4R6M816"/>
<keyword evidence="5" id="KW-0813">Transport</keyword>
<dbReference type="InterPro" id="IPR014210">
    <property type="entry name" value="Cyt_o_ubiqinol_oxidase_su4"/>
</dbReference>
<comment type="function">
    <text evidence="12">Cytochrome bo(3) ubiquinol terminal oxidase is the component of the aerobic respiratory chain of E.coli that predominates when cells are grown at high aeration. Has proton pump activity across the membrane in addition to electron transfer, pumping 2 protons/electron.</text>
</comment>
<evidence type="ECO:0000256" key="5">
    <source>
        <dbReference type="ARBA" id="ARBA00022448"/>
    </source>
</evidence>